<organism evidence="1 2">
    <name type="scientific">Pristionchus pacificus</name>
    <name type="common">Parasitic nematode worm</name>
    <dbReference type="NCBI Taxonomy" id="54126"/>
    <lineage>
        <taxon>Eukaryota</taxon>
        <taxon>Metazoa</taxon>
        <taxon>Ecdysozoa</taxon>
        <taxon>Nematoda</taxon>
        <taxon>Chromadorea</taxon>
        <taxon>Rhabditida</taxon>
        <taxon>Rhabditina</taxon>
        <taxon>Diplogasteromorpha</taxon>
        <taxon>Diplogasteroidea</taxon>
        <taxon>Neodiplogasteridae</taxon>
        <taxon>Pristionchus</taxon>
    </lineage>
</organism>
<name>A0A2A6D0Q5_PRIPA</name>
<dbReference type="Proteomes" id="UP000005239">
    <property type="component" value="Unassembled WGS sequence"/>
</dbReference>
<evidence type="ECO:0000313" key="1">
    <source>
        <dbReference type="EnsemblMetazoa" id="PPA30383.1"/>
    </source>
</evidence>
<sequence length="76" mass="8741">MHLSSSLLLVILVIGTLLAPTDAYSGMAKLPSDDHYRRRIRPLAPIPPPRPAVYYYRPALNPFFPQLRRMAFSNRY</sequence>
<accession>A0A2A6D0Q5</accession>
<dbReference type="AlphaFoldDB" id="A0A2A6D0Q5"/>
<reference evidence="1" key="2">
    <citation type="submission" date="2022-06" db="UniProtKB">
        <authorList>
            <consortium name="EnsemblMetazoa"/>
        </authorList>
    </citation>
    <scope>IDENTIFICATION</scope>
    <source>
        <strain evidence="1">PS312</strain>
    </source>
</reference>
<gene>
    <name evidence="1" type="primary">WBGene00203251</name>
</gene>
<proteinExistence type="predicted"/>
<evidence type="ECO:0000313" key="2">
    <source>
        <dbReference type="Proteomes" id="UP000005239"/>
    </source>
</evidence>
<protein>
    <submittedName>
        <fullName evidence="1">Uncharacterized protein</fullName>
    </submittedName>
</protein>
<dbReference type="EnsemblMetazoa" id="PPA30383.1">
    <property type="protein sequence ID" value="PPA30383.1"/>
    <property type="gene ID" value="WBGene00203251"/>
</dbReference>
<reference evidence="2" key="1">
    <citation type="journal article" date="2008" name="Nat. Genet.">
        <title>The Pristionchus pacificus genome provides a unique perspective on nematode lifestyle and parasitism.</title>
        <authorList>
            <person name="Dieterich C."/>
            <person name="Clifton S.W."/>
            <person name="Schuster L.N."/>
            <person name="Chinwalla A."/>
            <person name="Delehaunty K."/>
            <person name="Dinkelacker I."/>
            <person name="Fulton L."/>
            <person name="Fulton R."/>
            <person name="Godfrey J."/>
            <person name="Minx P."/>
            <person name="Mitreva M."/>
            <person name="Roeseler W."/>
            <person name="Tian H."/>
            <person name="Witte H."/>
            <person name="Yang S.P."/>
            <person name="Wilson R.K."/>
            <person name="Sommer R.J."/>
        </authorList>
    </citation>
    <scope>NUCLEOTIDE SEQUENCE [LARGE SCALE GENOMIC DNA]</scope>
    <source>
        <strain evidence="2">PS312</strain>
    </source>
</reference>
<accession>A0A8R1YNT3</accession>
<keyword evidence="2" id="KW-1185">Reference proteome</keyword>